<dbReference type="RefSeq" id="WP_273891021.1">
    <property type="nucleotide sequence ID" value="NZ_JAMDGP010000005.1"/>
</dbReference>
<evidence type="ECO:0000313" key="5">
    <source>
        <dbReference type="EMBL" id="MDD1012092.1"/>
    </source>
</evidence>
<gene>
    <name evidence="5" type="ORF">M5G17_00125</name>
</gene>
<evidence type="ECO:0000256" key="2">
    <source>
        <dbReference type="ARBA" id="ARBA00009852"/>
    </source>
</evidence>
<evidence type="ECO:0000256" key="4">
    <source>
        <dbReference type="ARBA" id="ARBA00023136"/>
    </source>
</evidence>
<keyword evidence="4" id="KW-0472">Membrane</keyword>
<comment type="subcellular location">
    <subcellularLocation>
        <location evidence="1">Cell membrane</location>
    </subcellularLocation>
</comment>
<reference evidence="5 6" key="1">
    <citation type="submission" date="2022-05" db="EMBL/GenBank/DDBJ databases">
        <title>Novel Pseudomonas spp. Isolated from a Rainbow Trout Aquaculture Facility.</title>
        <authorList>
            <person name="Testerman T."/>
            <person name="Graf J."/>
        </authorList>
    </citation>
    <scope>NUCLEOTIDE SEQUENCE [LARGE SCALE GENOMIC DNA]</scope>
    <source>
        <strain evidence="5 6">ID1025</strain>
    </source>
</reference>
<evidence type="ECO:0000256" key="3">
    <source>
        <dbReference type="ARBA" id="ARBA00022475"/>
    </source>
</evidence>
<accession>A0ABT5P1N8</accession>
<evidence type="ECO:0000256" key="1">
    <source>
        <dbReference type="ARBA" id="ARBA00004236"/>
    </source>
</evidence>
<protein>
    <submittedName>
        <fullName evidence="5">SdiA-regulated domain-containing protein</fullName>
    </submittedName>
</protein>
<keyword evidence="6" id="KW-1185">Reference proteome</keyword>
<keyword evidence="3" id="KW-1003">Cell membrane</keyword>
<dbReference type="Pfam" id="PF06977">
    <property type="entry name" value="SdiA-regulated"/>
    <property type="match status" value="1"/>
</dbReference>
<dbReference type="SUPFAM" id="SSF50956">
    <property type="entry name" value="Thermostable phytase (3-phytase)"/>
    <property type="match status" value="1"/>
</dbReference>
<dbReference type="EMBL" id="JAMDGZ010000001">
    <property type="protein sequence ID" value="MDD1012092.1"/>
    <property type="molecule type" value="Genomic_DNA"/>
</dbReference>
<evidence type="ECO:0000313" key="6">
    <source>
        <dbReference type="Proteomes" id="UP001148184"/>
    </source>
</evidence>
<dbReference type="InterPro" id="IPR009722">
    <property type="entry name" value="YjiK/CarP"/>
</dbReference>
<dbReference type="Gene3D" id="2.120.10.30">
    <property type="entry name" value="TolB, C-terminal domain"/>
    <property type="match status" value="1"/>
</dbReference>
<sequence length="279" mass="31207">MLSLFEIDDAVGQLWQERITPAQVRQRSIWLPDYRFTGRLQLPGVQANASDIVYVAERRSYFVVVNSPAQLYEYTEDFALKARHELHGFEDPEALAYDGNGNLLIGEERRQSVVTLPLSRLQGPIERSELGTLTIAERADNNRGLEGMAFDPGSQVLFASREQRPLRLFEVAGAVQPGAAVSYQAAVSVLGVQRLRMDDVSAMHYDLQSRHLLVLSDQSRLLAELDSGYAPVSFMDLEGGFNGLDHSMPQAEGVTLGPQRQLLIVSEPNLLYRYQRVTD</sequence>
<proteinExistence type="inferred from homology"/>
<dbReference type="Proteomes" id="UP001148184">
    <property type="component" value="Unassembled WGS sequence"/>
</dbReference>
<organism evidence="5 6">
    <name type="scientific">Pseudomonas rubra</name>
    <dbReference type="NCBI Taxonomy" id="2942627"/>
    <lineage>
        <taxon>Bacteria</taxon>
        <taxon>Pseudomonadati</taxon>
        <taxon>Pseudomonadota</taxon>
        <taxon>Gammaproteobacteria</taxon>
        <taxon>Pseudomonadales</taxon>
        <taxon>Pseudomonadaceae</taxon>
        <taxon>Pseudomonas</taxon>
    </lineage>
</organism>
<comment type="similarity">
    <text evidence="2">Belongs to the YjiK family.</text>
</comment>
<name>A0ABT5P1N8_9PSED</name>
<dbReference type="CDD" id="cd09971">
    <property type="entry name" value="SdiA-regulated"/>
    <property type="match status" value="1"/>
</dbReference>
<dbReference type="InterPro" id="IPR011042">
    <property type="entry name" value="6-blade_b-propeller_TolB-like"/>
</dbReference>
<comment type="caution">
    <text evidence="5">The sequence shown here is derived from an EMBL/GenBank/DDBJ whole genome shotgun (WGS) entry which is preliminary data.</text>
</comment>